<name>A0A1G7JIS7_9FLAO</name>
<organism evidence="1 2">
    <name type="scientific">Ulvibacter litoralis</name>
    <dbReference type="NCBI Taxonomy" id="227084"/>
    <lineage>
        <taxon>Bacteria</taxon>
        <taxon>Pseudomonadati</taxon>
        <taxon>Bacteroidota</taxon>
        <taxon>Flavobacteriia</taxon>
        <taxon>Flavobacteriales</taxon>
        <taxon>Flavobacteriaceae</taxon>
        <taxon>Ulvibacter</taxon>
    </lineage>
</organism>
<dbReference type="EMBL" id="FNBA01000015">
    <property type="protein sequence ID" value="SDF24793.1"/>
    <property type="molecule type" value="Genomic_DNA"/>
</dbReference>
<proteinExistence type="predicted"/>
<dbReference type="Proteomes" id="UP000199321">
    <property type="component" value="Unassembled WGS sequence"/>
</dbReference>
<gene>
    <name evidence="1" type="ORF">SAMN05421855_1159</name>
</gene>
<protein>
    <submittedName>
        <fullName evidence="1">Uncharacterized protein</fullName>
    </submittedName>
</protein>
<sequence length="88" mass="10785">MKYYKRNWEETRGDEFDNWGKSIWYFETENSGLPTKQMEVYENGKALKYDQKKLEDEYGGLGDQKLDLDEFSNFEITEQEFKKHWNEH</sequence>
<evidence type="ECO:0000313" key="2">
    <source>
        <dbReference type="Proteomes" id="UP000199321"/>
    </source>
</evidence>
<accession>A0A1G7JIS7</accession>
<dbReference type="AlphaFoldDB" id="A0A1G7JIS7"/>
<reference evidence="1 2" key="1">
    <citation type="submission" date="2016-10" db="EMBL/GenBank/DDBJ databases">
        <authorList>
            <person name="de Groot N.N."/>
        </authorList>
    </citation>
    <scope>NUCLEOTIDE SEQUENCE [LARGE SCALE GENOMIC DNA]</scope>
    <source>
        <strain evidence="1 2">DSM 16195</strain>
    </source>
</reference>
<dbReference type="RefSeq" id="WP_139149448.1">
    <property type="nucleotide sequence ID" value="NZ_BMWO01000005.1"/>
</dbReference>
<dbReference type="OrthoDB" id="1365577at2"/>
<keyword evidence="2" id="KW-1185">Reference proteome</keyword>
<evidence type="ECO:0000313" key="1">
    <source>
        <dbReference type="EMBL" id="SDF24793.1"/>
    </source>
</evidence>
<dbReference type="STRING" id="227084.SAMN05421855_1159"/>